<protein>
    <submittedName>
        <fullName evidence="2">Uncharacterized protein</fullName>
    </submittedName>
</protein>
<evidence type="ECO:0000313" key="3">
    <source>
        <dbReference type="Proteomes" id="UP000217446"/>
    </source>
</evidence>
<evidence type="ECO:0000256" key="1">
    <source>
        <dbReference type="SAM" id="MobiDB-lite"/>
    </source>
</evidence>
<dbReference type="RefSeq" id="WP_067360206.1">
    <property type="nucleotide sequence ID" value="NZ_BDQI01000001.1"/>
</dbReference>
<reference evidence="3" key="1">
    <citation type="submission" date="2017-05" db="EMBL/GenBank/DDBJ databases">
        <title>Streptomyces olivochromogenes NBRC 3561 whole genome shotgun sequence.</title>
        <authorList>
            <person name="Dohra H."/>
            <person name="Kodani S."/>
        </authorList>
    </citation>
    <scope>NUCLEOTIDE SEQUENCE [LARGE SCALE GENOMIC DNA]</scope>
    <source>
        <strain evidence="3">NBRC 3561</strain>
    </source>
</reference>
<dbReference type="EMBL" id="BDQI01000001">
    <property type="protein sequence ID" value="GAX49534.1"/>
    <property type="molecule type" value="Genomic_DNA"/>
</dbReference>
<evidence type="ECO:0000313" key="2">
    <source>
        <dbReference type="EMBL" id="GAX49534.1"/>
    </source>
</evidence>
<dbReference type="AlphaFoldDB" id="A0A250V617"/>
<gene>
    <name evidence="2" type="ORF">SO3561_01023</name>
</gene>
<organism evidence="2 3">
    <name type="scientific">Streptomyces olivochromogenes</name>
    <dbReference type="NCBI Taxonomy" id="1963"/>
    <lineage>
        <taxon>Bacteria</taxon>
        <taxon>Bacillati</taxon>
        <taxon>Actinomycetota</taxon>
        <taxon>Actinomycetes</taxon>
        <taxon>Kitasatosporales</taxon>
        <taxon>Streptomycetaceae</taxon>
        <taxon>Streptomyces</taxon>
    </lineage>
</organism>
<accession>A0A250V617</accession>
<keyword evidence="3" id="KW-1185">Reference proteome</keyword>
<comment type="caution">
    <text evidence="2">The sequence shown here is derived from an EMBL/GenBank/DDBJ whole genome shotgun (WGS) entry which is preliminary data.</text>
</comment>
<feature type="compositionally biased region" description="Basic and acidic residues" evidence="1">
    <location>
        <begin position="31"/>
        <end position="66"/>
    </location>
</feature>
<proteinExistence type="predicted"/>
<feature type="region of interest" description="Disordered" evidence="1">
    <location>
        <begin position="30"/>
        <end position="66"/>
    </location>
</feature>
<name>A0A250V617_STROL</name>
<sequence>MATVFQKCKTDDKNKNYPCEKTRCGHPWTVRYREPGGRSGRQRERSFPTKREGDDHGVEMESVKREGTYLDPKRGAVPLRTYAEAWLELPLLPSRAVDEMLLPSAHQVQDIADEFRREWALSV</sequence>
<dbReference type="Proteomes" id="UP000217446">
    <property type="component" value="Unassembled WGS sequence"/>
</dbReference>
<dbReference type="STRING" id="1963.AQJ27_00950"/>